<dbReference type="AlphaFoldDB" id="A0A3M6TCS4"/>
<proteinExistence type="predicted"/>
<accession>A0A3M6TCS4</accession>
<dbReference type="EMBL" id="RCHS01003850">
    <property type="protein sequence ID" value="RMX39192.1"/>
    <property type="molecule type" value="Genomic_DNA"/>
</dbReference>
<dbReference type="Proteomes" id="UP000275408">
    <property type="component" value="Unassembled WGS sequence"/>
</dbReference>
<name>A0A3M6TCS4_POCDA</name>
<evidence type="ECO:0000313" key="3">
    <source>
        <dbReference type="Proteomes" id="UP000275408"/>
    </source>
</evidence>
<feature type="transmembrane region" description="Helical" evidence="1">
    <location>
        <begin position="121"/>
        <end position="137"/>
    </location>
</feature>
<comment type="caution">
    <text evidence="2">The sequence shown here is derived from an EMBL/GenBank/DDBJ whole genome shotgun (WGS) entry which is preliminary data.</text>
</comment>
<keyword evidence="3" id="KW-1185">Reference proteome</keyword>
<keyword evidence="1" id="KW-1133">Transmembrane helix</keyword>
<protein>
    <submittedName>
        <fullName evidence="2">Uncharacterized protein</fullName>
    </submittedName>
</protein>
<feature type="non-terminal residue" evidence="2">
    <location>
        <position position="194"/>
    </location>
</feature>
<feature type="transmembrane region" description="Helical" evidence="1">
    <location>
        <begin position="6"/>
        <end position="28"/>
    </location>
</feature>
<evidence type="ECO:0000313" key="2">
    <source>
        <dbReference type="EMBL" id="RMX39192.1"/>
    </source>
</evidence>
<organism evidence="2 3">
    <name type="scientific">Pocillopora damicornis</name>
    <name type="common">Cauliflower coral</name>
    <name type="synonym">Millepora damicornis</name>
    <dbReference type="NCBI Taxonomy" id="46731"/>
    <lineage>
        <taxon>Eukaryota</taxon>
        <taxon>Metazoa</taxon>
        <taxon>Cnidaria</taxon>
        <taxon>Anthozoa</taxon>
        <taxon>Hexacorallia</taxon>
        <taxon>Scleractinia</taxon>
        <taxon>Astrocoeniina</taxon>
        <taxon>Pocilloporidae</taxon>
        <taxon>Pocillopora</taxon>
    </lineage>
</organism>
<keyword evidence="1" id="KW-0472">Membrane</keyword>
<evidence type="ECO:0000256" key="1">
    <source>
        <dbReference type="SAM" id="Phobius"/>
    </source>
</evidence>
<gene>
    <name evidence="2" type="ORF">pdam_00013520</name>
</gene>
<reference evidence="2 3" key="1">
    <citation type="journal article" date="2018" name="Sci. Rep.">
        <title>Comparative analysis of the Pocillopora damicornis genome highlights role of immune system in coral evolution.</title>
        <authorList>
            <person name="Cunning R."/>
            <person name="Bay R.A."/>
            <person name="Gillette P."/>
            <person name="Baker A.C."/>
            <person name="Traylor-Knowles N."/>
        </authorList>
    </citation>
    <scope>NUCLEOTIDE SEQUENCE [LARGE SCALE GENOMIC DNA]</scope>
    <source>
        <strain evidence="2">RSMAS</strain>
        <tissue evidence="2">Whole animal</tissue>
    </source>
</reference>
<sequence>MALQFYYIAGMLIILFVYFTQIEMPLYFSTISTPGTLTSGPLRKIKLITSYNDPNSSPTSVYRKKTFTGSLTNYFSFTSYFYEIRHFIKCYCNDLYVKLVFSTFKIGNLLVWKTLSLTGSVHVWFISLYVLVVMPVTSGPSHFKHLQDSAHCRALCSAENFHVLDHASTGFKLQIKEAIHIQREQPSLNLTITP</sequence>
<keyword evidence="1" id="KW-0812">Transmembrane</keyword>